<evidence type="ECO:0000256" key="7">
    <source>
        <dbReference type="ARBA" id="ARBA00035138"/>
    </source>
</evidence>
<dbReference type="PANTHER" id="PTHR21035:SF2">
    <property type="entry name" value="SMALL RIBOSOMAL SUBUNIT PROTEIN MS26"/>
    <property type="match status" value="1"/>
</dbReference>
<keyword evidence="4" id="KW-0689">Ribosomal protein</keyword>
<protein>
    <recommendedName>
        <fullName evidence="7">Small ribosomal subunit protein mS26</fullName>
    </recommendedName>
    <alternativeName>
        <fullName evidence="8">28S ribosomal protein S26, mitochondrial</fullName>
    </alternativeName>
</protein>
<evidence type="ECO:0000256" key="6">
    <source>
        <dbReference type="ARBA" id="ARBA00023274"/>
    </source>
</evidence>
<evidence type="ECO:0000256" key="5">
    <source>
        <dbReference type="ARBA" id="ARBA00023128"/>
    </source>
</evidence>
<keyword evidence="3" id="KW-0809">Transit peptide</keyword>
<comment type="similarity">
    <text evidence="2">Belongs to the mitochondrion-specific ribosomal protein mS26 family.</text>
</comment>
<keyword evidence="6" id="KW-0687">Ribonucleoprotein</keyword>
<dbReference type="InterPro" id="IPR026140">
    <property type="entry name" value="Ribosomal_mS26"/>
</dbReference>
<name>A0AA85FRF7_9TREM</name>
<dbReference type="Proteomes" id="UP000050792">
    <property type="component" value="Unassembled WGS sequence"/>
</dbReference>
<keyword evidence="5" id="KW-0496">Mitochondrion</keyword>
<reference evidence="9" key="1">
    <citation type="submission" date="2022-06" db="EMBL/GenBank/DDBJ databases">
        <authorList>
            <person name="Berger JAMES D."/>
            <person name="Berger JAMES D."/>
        </authorList>
    </citation>
    <scope>NUCLEOTIDE SEQUENCE [LARGE SCALE GENOMIC DNA]</scope>
</reference>
<evidence type="ECO:0000256" key="2">
    <source>
        <dbReference type="ARBA" id="ARBA00009672"/>
    </source>
</evidence>
<sequence>MGTGRGKTQCYGFICSWSYIMSKLPVFAKSLADMGHKRVRKNPRIYPKAKGKFLKVRQPTPVDPVEDALSKKWWVDYRLQYDAVRSLFQYEIYRHQMEAISASRIDHETERNRRHELTETWNKETFLLATDKFERLLKALVDKQTDRLTDFQNKQAKSSDKLKADLDAVATLTGQMITETNLDDKIDEIMNCDVVDYNFVIDLSGNIVRGTKPINNELHKVGVEGNIQEEPFSATS</sequence>
<dbReference type="Pfam" id="PF14943">
    <property type="entry name" value="MRP-S26"/>
    <property type="match status" value="1"/>
</dbReference>
<evidence type="ECO:0000313" key="9">
    <source>
        <dbReference type="Proteomes" id="UP000050792"/>
    </source>
</evidence>
<dbReference type="WBParaSite" id="SRDH1_59640.1">
    <property type="protein sequence ID" value="SRDH1_59640.1"/>
    <property type="gene ID" value="SRDH1_59640"/>
</dbReference>
<comment type="subcellular location">
    <subcellularLocation>
        <location evidence="1">Mitochondrion</location>
    </subcellularLocation>
</comment>
<keyword evidence="9" id="KW-1185">Reference proteome</keyword>
<evidence type="ECO:0000256" key="1">
    <source>
        <dbReference type="ARBA" id="ARBA00004173"/>
    </source>
</evidence>
<dbReference type="PANTHER" id="PTHR21035">
    <property type="entry name" value="28S RIBOSOMAL PROTEIN S26, MITOCHONDRIAL"/>
    <property type="match status" value="1"/>
</dbReference>
<reference evidence="10" key="2">
    <citation type="submission" date="2023-11" db="UniProtKB">
        <authorList>
            <consortium name="WormBaseParasite"/>
        </authorList>
    </citation>
    <scope>IDENTIFICATION</scope>
</reference>
<evidence type="ECO:0000313" key="10">
    <source>
        <dbReference type="WBParaSite" id="SRDH1_59640.1"/>
    </source>
</evidence>
<evidence type="ECO:0000256" key="3">
    <source>
        <dbReference type="ARBA" id="ARBA00022946"/>
    </source>
</evidence>
<organism evidence="9 10">
    <name type="scientific">Schistosoma rodhaini</name>
    <dbReference type="NCBI Taxonomy" id="6188"/>
    <lineage>
        <taxon>Eukaryota</taxon>
        <taxon>Metazoa</taxon>
        <taxon>Spiralia</taxon>
        <taxon>Lophotrochozoa</taxon>
        <taxon>Platyhelminthes</taxon>
        <taxon>Trematoda</taxon>
        <taxon>Digenea</taxon>
        <taxon>Strigeidida</taxon>
        <taxon>Schistosomatoidea</taxon>
        <taxon>Schistosomatidae</taxon>
        <taxon>Schistosoma</taxon>
    </lineage>
</organism>
<accession>A0AA85FRF7</accession>
<evidence type="ECO:0000256" key="8">
    <source>
        <dbReference type="ARBA" id="ARBA00035344"/>
    </source>
</evidence>
<proteinExistence type="inferred from homology"/>
<evidence type="ECO:0000256" key="4">
    <source>
        <dbReference type="ARBA" id="ARBA00022980"/>
    </source>
</evidence>
<dbReference type="AlphaFoldDB" id="A0AA85FRF7"/>
<dbReference type="GO" id="GO:0005763">
    <property type="term" value="C:mitochondrial small ribosomal subunit"/>
    <property type="evidence" value="ECO:0007669"/>
    <property type="project" value="InterPro"/>
</dbReference>